<dbReference type="SUPFAM" id="SSF51011">
    <property type="entry name" value="Glycosyl hydrolase domain"/>
    <property type="match status" value="1"/>
</dbReference>
<dbReference type="SMART" id="SM00642">
    <property type="entry name" value="Aamy"/>
    <property type="match status" value="1"/>
</dbReference>
<comment type="similarity">
    <text evidence="1">Belongs to the glycosyl hydrolase 13 family.</text>
</comment>
<dbReference type="SUPFAM" id="SSF81296">
    <property type="entry name" value="E set domains"/>
    <property type="match status" value="1"/>
</dbReference>
<dbReference type="Gene3D" id="2.60.40.10">
    <property type="entry name" value="Immunoglobulins"/>
    <property type="match status" value="1"/>
</dbReference>
<reference evidence="6 7" key="1">
    <citation type="submission" date="2020-03" db="EMBL/GenBank/DDBJ databases">
        <title>Genome mining reveals the biosynthetic pathways of PHA and ectoines of the halophilic strain Salinivibrio costicola M318 isolated from fermented shrimp paste.</title>
        <authorList>
            <person name="Doan T.V."/>
            <person name="Tran L.T."/>
            <person name="Trieu T.A."/>
            <person name="Nguyen Q.V."/>
            <person name="Quach T.N."/>
            <person name="Phi T.Q."/>
            <person name="Kumar S."/>
        </authorList>
    </citation>
    <scope>NUCLEOTIDE SEQUENCE [LARGE SCALE GENOMIC DNA]</scope>
    <source>
        <strain evidence="6 7">M318</strain>
    </source>
</reference>
<name>A0ABX6KAQ2_SALCS</name>
<protein>
    <submittedName>
        <fullName evidence="6">Glycogen debranching protein GlgX</fullName>
    </submittedName>
</protein>
<dbReference type="EMBL" id="CP050267">
    <property type="protein sequence ID" value="QIR07460.1"/>
    <property type="molecule type" value="Genomic_DNA"/>
</dbReference>
<dbReference type="CDD" id="cd11326">
    <property type="entry name" value="AmyAc_Glg_debranch"/>
    <property type="match status" value="1"/>
</dbReference>
<evidence type="ECO:0000259" key="5">
    <source>
        <dbReference type="SMART" id="SM00642"/>
    </source>
</evidence>
<dbReference type="Gene3D" id="3.20.20.80">
    <property type="entry name" value="Glycosidases"/>
    <property type="match status" value="1"/>
</dbReference>
<dbReference type="RefSeq" id="WP_167315083.1">
    <property type="nucleotide sequence ID" value="NZ_CP050267.1"/>
</dbReference>
<dbReference type="InterPro" id="IPR017853">
    <property type="entry name" value="GH"/>
</dbReference>
<dbReference type="Proteomes" id="UP000501408">
    <property type="component" value="Chromosome 2"/>
</dbReference>
<gene>
    <name evidence="6" type="primary">glgX</name>
    <name evidence="6" type="ORF">HBA18_13640</name>
</gene>
<accession>A0ABX6KAQ2</accession>
<keyword evidence="7" id="KW-1185">Reference proteome</keyword>
<evidence type="ECO:0000256" key="3">
    <source>
        <dbReference type="ARBA" id="ARBA00023295"/>
    </source>
</evidence>
<sequence>MSLCHPAPYTLGARLSDQGCRFSLYAPDRDAVTLLLWQRSHQPTRIHMQEYKLGYWTAYVPHVKAGDTYSYEVLINGQAWCIADPYAQAVVGPVQYQPPYTPNQSYSLARCQVVDHQFDWQEVSRPAHTMSETVIFETHVKGLTQLHPNVEEHARGRYLGLIAPDMLRFYQDNQINCIQLLPIATCLPEPHLLSQQKTNYWGYNPYLWMAPDPRYAHHDAVTELKTAIRELHRHDIEVILDVVFNHTAEGGDGGPILHFKALDHAMYLHDKHQLVNYTGCGNTLDMRHPAAITAVLDSLRLWVTHYQVDGFRFDLAATLGREGEQFNPHAAFFTALAQDPVLSQVKLIAEPWDIGPNGYQLGQFPSNWSECNDKIRDTTRSLWRGEKHILQDFATRLMGSRDRFSAAHWPDHLSVNYLTYHDGFTLQDVVSYAQRHNHANGENNRDGHGDNRSANYGIEGPTQDPAIIAVRERQKRNLIASVLFAFGVPHLLTADLLAHSQQGNNNAYCQDNPISWLNWDNLESSMPWANWLSTMIKRRQAVMPAFIDAFSGRKRHQNRIRWRHPDGNAIQPNDWPNLYAVVCHIEIGQHHRHAGAQLLYCFNVSDQPLSFSLPDDKSWQTVCVTEEADTATRTVTSSFTLAAKSLSILTNHA</sequence>
<dbReference type="SUPFAM" id="SSF51445">
    <property type="entry name" value="(Trans)glycosidases"/>
    <property type="match status" value="1"/>
</dbReference>
<keyword evidence="3" id="KW-0326">Glycosidase</keyword>
<dbReference type="InterPro" id="IPR011837">
    <property type="entry name" value="Glycogen_debranch_GlgX"/>
</dbReference>
<evidence type="ECO:0000256" key="1">
    <source>
        <dbReference type="ARBA" id="ARBA00008061"/>
    </source>
</evidence>
<organism evidence="6 7">
    <name type="scientific">Salinivibrio costicola</name>
    <name type="common">Vibrio costicola</name>
    <dbReference type="NCBI Taxonomy" id="51367"/>
    <lineage>
        <taxon>Bacteria</taxon>
        <taxon>Pseudomonadati</taxon>
        <taxon>Pseudomonadota</taxon>
        <taxon>Gammaproteobacteria</taxon>
        <taxon>Vibrionales</taxon>
        <taxon>Vibrionaceae</taxon>
        <taxon>Salinivibrio</taxon>
    </lineage>
</organism>
<dbReference type="PANTHER" id="PTHR43002">
    <property type="entry name" value="GLYCOGEN DEBRANCHING ENZYME"/>
    <property type="match status" value="1"/>
</dbReference>
<dbReference type="NCBIfam" id="TIGR02100">
    <property type="entry name" value="glgX_debranch"/>
    <property type="match status" value="1"/>
</dbReference>
<evidence type="ECO:0000256" key="4">
    <source>
        <dbReference type="SAM" id="MobiDB-lite"/>
    </source>
</evidence>
<evidence type="ECO:0000313" key="6">
    <source>
        <dbReference type="EMBL" id="QIR07460.1"/>
    </source>
</evidence>
<feature type="region of interest" description="Disordered" evidence="4">
    <location>
        <begin position="438"/>
        <end position="460"/>
    </location>
</feature>
<evidence type="ECO:0000256" key="2">
    <source>
        <dbReference type="ARBA" id="ARBA00022801"/>
    </source>
</evidence>
<dbReference type="InterPro" id="IPR013780">
    <property type="entry name" value="Glyco_hydro_b"/>
</dbReference>
<dbReference type="InterPro" id="IPR006047">
    <property type="entry name" value="GH13_cat_dom"/>
</dbReference>
<keyword evidence="2" id="KW-0378">Hydrolase</keyword>
<dbReference type="InterPro" id="IPR014756">
    <property type="entry name" value="Ig_E-set"/>
</dbReference>
<proteinExistence type="inferred from homology"/>
<dbReference type="InterPro" id="IPR004193">
    <property type="entry name" value="Glyco_hydro_13_N"/>
</dbReference>
<dbReference type="Pfam" id="PF02922">
    <property type="entry name" value="CBM_48"/>
    <property type="match status" value="1"/>
</dbReference>
<dbReference type="InterPro" id="IPR013783">
    <property type="entry name" value="Ig-like_fold"/>
</dbReference>
<feature type="domain" description="Glycosyl hydrolase family 13 catalytic" evidence="5">
    <location>
        <begin position="112"/>
        <end position="539"/>
    </location>
</feature>
<dbReference type="Gene3D" id="2.60.40.1180">
    <property type="entry name" value="Golgi alpha-mannosidase II"/>
    <property type="match status" value="1"/>
</dbReference>
<evidence type="ECO:0000313" key="7">
    <source>
        <dbReference type="Proteomes" id="UP000501408"/>
    </source>
</evidence>